<keyword evidence="1" id="KW-0235">DNA replication</keyword>
<name>A0A0H5QKW9_9ZZZZ</name>
<dbReference type="GO" id="GO:0003677">
    <property type="term" value="F:DNA binding"/>
    <property type="evidence" value="ECO:0007669"/>
    <property type="project" value="InterPro"/>
</dbReference>
<proteinExistence type="predicted"/>
<evidence type="ECO:0000256" key="1">
    <source>
        <dbReference type="ARBA" id="ARBA00022705"/>
    </source>
</evidence>
<reference evidence="2" key="1">
    <citation type="submission" date="2015-06" db="EMBL/GenBank/DDBJ databases">
        <authorList>
            <person name="Joergensen T."/>
        </authorList>
    </citation>
    <scope>NUCLEOTIDE SEQUENCE</scope>
    <source>
        <plasmid evidence="2">pRGFK1082</plasmid>
    </source>
</reference>
<evidence type="ECO:0008006" key="3">
    <source>
        <dbReference type="Google" id="ProtNLM"/>
    </source>
</evidence>
<geneLocation type="plasmid" evidence="2">
    <name>pRGFK1082</name>
</geneLocation>
<organism evidence="2">
    <name type="scientific">uncultured prokaryote</name>
    <dbReference type="NCBI Taxonomy" id="198431"/>
    <lineage>
        <taxon>unclassified sequences</taxon>
        <taxon>environmental samples</taxon>
    </lineage>
</organism>
<dbReference type="Pfam" id="PF01446">
    <property type="entry name" value="Rep_1"/>
    <property type="match status" value="1"/>
</dbReference>
<protein>
    <recommendedName>
        <fullName evidence="3">Replication protein</fullName>
    </recommendedName>
</protein>
<evidence type="ECO:0000313" key="2">
    <source>
        <dbReference type="EMBL" id="CRY96417.1"/>
    </source>
</evidence>
<keyword evidence="2" id="KW-0614">Plasmid</keyword>
<dbReference type="EMBL" id="LN853663">
    <property type="protein sequence ID" value="CRY96417.1"/>
    <property type="molecule type" value="Genomic_DNA"/>
</dbReference>
<dbReference type="InterPro" id="IPR000989">
    <property type="entry name" value="Rep"/>
</dbReference>
<reference evidence="2" key="2">
    <citation type="submission" date="2015-07" db="EMBL/GenBank/DDBJ databases">
        <title>Plasmids, circular viruses and viroids from rat gut.</title>
        <authorList>
            <person name="Jorgensen T.J."/>
            <person name="Hansen M.A."/>
            <person name="Xu Z."/>
            <person name="Tabak M.A."/>
            <person name="Sorensen S.J."/>
            <person name="Hansen L.H."/>
        </authorList>
    </citation>
    <scope>NUCLEOTIDE SEQUENCE</scope>
    <source>
        <plasmid evidence="2">pRGFK1082</plasmid>
    </source>
</reference>
<dbReference type="GO" id="GO:0006260">
    <property type="term" value="P:DNA replication"/>
    <property type="evidence" value="ECO:0007669"/>
    <property type="project" value="UniProtKB-KW"/>
</dbReference>
<dbReference type="AlphaFoldDB" id="A0A0H5QKW9"/>
<accession>A0A0H5QKW9</accession>
<sequence>MDVRNDDQKERSPDDWQVDEASGIEALPRRVERYGNAKARALEVAEYIGRLPESAEFPRRVLRALDTCGDYLLFRHYGAINEVRLHAAFLCRKHLLCPLCAIRRGSKCLQAYLPRFEEVKRLRSALKPFLVTLTVKDGPDLAERFGHLMESQHELWKRKHRGRSVTAFDGVEAAVWSYEVKRGKGSGLWHPHLHMVAMSEVPPCASLLAAEWKQITGDSHIVDVRPIDQADPVSGFLEVFKYALKFSDMSCADTVEAFEILRGRRLIGSAGLFRGIEVPESLLDEPIDDLPFVELLYRYLPGGYSIESRHA</sequence>